<dbReference type="PANTHER" id="PTHR46796:SF6">
    <property type="entry name" value="ARAC SUBFAMILY"/>
    <property type="match status" value="1"/>
</dbReference>
<evidence type="ECO:0000259" key="7">
    <source>
        <dbReference type="PROSITE" id="PS01124"/>
    </source>
</evidence>
<dbReference type="PROSITE" id="PS00041">
    <property type="entry name" value="HTH_ARAC_FAMILY_1"/>
    <property type="match status" value="1"/>
</dbReference>
<comment type="subcellular location">
    <subcellularLocation>
        <location evidence="1">Cytoplasm</location>
    </subcellularLocation>
</comment>
<feature type="domain" description="HTH araC/xylS-type" evidence="7">
    <location>
        <begin position="191"/>
        <end position="289"/>
    </location>
</feature>
<comment type="caution">
    <text evidence="8">The sequence shown here is derived from an EMBL/GenBank/DDBJ whole genome shotgun (WGS) entry which is preliminary data.</text>
</comment>
<proteinExistence type="predicted"/>
<keyword evidence="3" id="KW-0238">DNA-binding</keyword>
<accession>A0A0J8FW98</accession>
<gene>
    <name evidence="8" type="ORF">ACR52_26000</name>
</gene>
<evidence type="ECO:0000256" key="2">
    <source>
        <dbReference type="ARBA" id="ARBA00023015"/>
    </source>
</evidence>
<dbReference type="Gene3D" id="1.10.10.60">
    <property type="entry name" value="Homeodomain-like"/>
    <property type="match status" value="2"/>
</dbReference>
<protein>
    <recommendedName>
        <fullName evidence="7">HTH araC/xylS-type domain-containing protein</fullName>
    </recommendedName>
</protein>
<evidence type="ECO:0000256" key="4">
    <source>
        <dbReference type="ARBA" id="ARBA00023159"/>
    </source>
</evidence>
<dbReference type="GO" id="GO:0005737">
    <property type="term" value="C:cytoplasm"/>
    <property type="evidence" value="ECO:0007669"/>
    <property type="project" value="UniProtKB-SubCell"/>
</dbReference>
<comment type="function">
    <text evidence="6">Regulatory protein of the TOL plasmid xyl operons. XylS activates the xylXYZLTEGFJQKIH operon required for the degradation of toluene, m-xylene and p-xylene.</text>
</comment>
<evidence type="ECO:0000313" key="8">
    <source>
        <dbReference type="EMBL" id="KMT52563.1"/>
    </source>
</evidence>
<dbReference type="InterPro" id="IPR020449">
    <property type="entry name" value="Tscrpt_reg_AraC-type_HTH"/>
</dbReference>
<keyword evidence="2" id="KW-0805">Transcription regulation</keyword>
<dbReference type="OrthoDB" id="5622169at2"/>
<keyword evidence="9" id="KW-1185">Reference proteome</keyword>
<keyword evidence="4" id="KW-0010">Activator</keyword>
<dbReference type="InterPro" id="IPR018062">
    <property type="entry name" value="HTH_AraC-typ_CS"/>
</dbReference>
<evidence type="ECO:0000256" key="6">
    <source>
        <dbReference type="ARBA" id="ARBA00037345"/>
    </source>
</evidence>
<dbReference type="GO" id="GO:0043565">
    <property type="term" value="F:sequence-specific DNA binding"/>
    <property type="evidence" value="ECO:0007669"/>
    <property type="project" value="InterPro"/>
</dbReference>
<dbReference type="InterPro" id="IPR018060">
    <property type="entry name" value="HTH_AraC"/>
</dbReference>
<evidence type="ECO:0000256" key="1">
    <source>
        <dbReference type="ARBA" id="ARBA00004496"/>
    </source>
</evidence>
<dbReference type="EMBL" id="LFMW01000024">
    <property type="protein sequence ID" value="KMT52563.1"/>
    <property type="molecule type" value="Genomic_DNA"/>
</dbReference>
<dbReference type="PANTHER" id="PTHR46796">
    <property type="entry name" value="HTH-TYPE TRANSCRIPTIONAL ACTIVATOR RHAS-RELATED"/>
    <property type="match status" value="1"/>
</dbReference>
<dbReference type="InterPro" id="IPR050204">
    <property type="entry name" value="AraC_XylS_family_regulators"/>
</dbReference>
<name>A0A0J8FW98_9PSED</name>
<evidence type="ECO:0000256" key="3">
    <source>
        <dbReference type="ARBA" id="ARBA00023125"/>
    </source>
</evidence>
<dbReference type="GO" id="GO:0003700">
    <property type="term" value="F:DNA-binding transcription factor activity"/>
    <property type="evidence" value="ECO:0007669"/>
    <property type="project" value="InterPro"/>
</dbReference>
<evidence type="ECO:0000256" key="5">
    <source>
        <dbReference type="ARBA" id="ARBA00023163"/>
    </source>
</evidence>
<dbReference type="PATRIC" id="fig|1674920.3.peg.3642"/>
<dbReference type="AlphaFoldDB" id="A0A0J8FW98"/>
<reference evidence="8 9" key="1">
    <citation type="submission" date="2015-06" db="EMBL/GenBank/DDBJ databases">
        <title>Draft genome sequence of an Antarctic Pseudomonas sp. strain KG01 with full potential for biotechnological applications.</title>
        <authorList>
            <person name="Pavlov M.S."/>
            <person name="Lira F."/>
            <person name="Martinez J.L."/>
            <person name="Marshall S.H."/>
        </authorList>
    </citation>
    <scope>NUCLEOTIDE SEQUENCE [LARGE SCALE GENOMIC DNA]</scope>
    <source>
        <strain evidence="8 9">KG01</strain>
    </source>
</reference>
<dbReference type="STRING" id="1674920.ACR52_26000"/>
<dbReference type="SMART" id="SM00342">
    <property type="entry name" value="HTH_ARAC"/>
    <property type="match status" value="1"/>
</dbReference>
<dbReference type="Proteomes" id="UP000037551">
    <property type="component" value="Unassembled WGS sequence"/>
</dbReference>
<dbReference type="GO" id="GO:0009893">
    <property type="term" value="P:positive regulation of metabolic process"/>
    <property type="evidence" value="ECO:0007669"/>
    <property type="project" value="UniProtKB-ARBA"/>
</dbReference>
<keyword evidence="5" id="KW-0804">Transcription</keyword>
<sequence>MPDYLPATAHQPFGQSLNSQVQVQIFRHRTTQQSLMIPAVAEPLLVLIVSGAAVIEERIGNEEWTATPVAAGDFFLTTSPLPYEMRWQTESDGGFEVMHVYLSQHLLDLAARDIVSCPDGVQRLREVSGERDPEVTGLMRSLYHEVTSNPQASSLYLQGVGQALAVHLSRRYGDGSEPSKRMNALPAYKLHKAIATLQTGMDSAFSLERLASEAGMSVSHFSRLFKKATGRSPSQYFIHLRMETARELLLESDLSILNVALEVGYASPSYFAQLFRRHTGITPREYRRRS</sequence>
<dbReference type="Pfam" id="PF12833">
    <property type="entry name" value="HTH_18"/>
    <property type="match status" value="1"/>
</dbReference>
<dbReference type="PRINTS" id="PR00032">
    <property type="entry name" value="HTHARAC"/>
</dbReference>
<dbReference type="InterPro" id="IPR009057">
    <property type="entry name" value="Homeodomain-like_sf"/>
</dbReference>
<dbReference type="SUPFAM" id="SSF46689">
    <property type="entry name" value="Homeodomain-like"/>
    <property type="match status" value="2"/>
</dbReference>
<dbReference type="PROSITE" id="PS01124">
    <property type="entry name" value="HTH_ARAC_FAMILY_2"/>
    <property type="match status" value="1"/>
</dbReference>
<organism evidence="8 9">
    <name type="scientific">Pseudomonas fildesensis</name>
    <dbReference type="NCBI Taxonomy" id="1674920"/>
    <lineage>
        <taxon>Bacteria</taxon>
        <taxon>Pseudomonadati</taxon>
        <taxon>Pseudomonadota</taxon>
        <taxon>Gammaproteobacteria</taxon>
        <taxon>Pseudomonadales</taxon>
        <taxon>Pseudomonadaceae</taxon>
        <taxon>Pseudomonas</taxon>
    </lineage>
</organism>
<evidence type="ECO:0000313" key="9">
    <source>
        <dbReference type="Proteomes" id="UP000037551"/>
    </source>
</evidence>